<dbReference type="Pfam" id="PF01789">
    <property type="entry name" value="PsbP"/>
    <property type="match status" value="1"/>
</dbReference>
<reference evidence="2" key="1">
    <citation type="submission" date="2021-05" db="EMBL/GenBank/DDBJ databases">
        <title>The genome of the haptophyte Pavlova lutheri (Diacronema luteri, Pavlovales) - a model for lipid biosynthesis in eukaryotic algae.</title>
        <authorList>
            <person name="Hulatt C.J."/>
            <person name="Posewitz M.C."/>
        </authorList>
    </citation>
    <scope>NUCLEOTIDE SEQUENCE</scope>
    <source>
        <strain evidence="2">NIVA-4/92</strain>
    </source>
</reference>
<proteinExistence type="predicted"/>
<dbReference type="GO" id="GO:0005509">
    <property type="term" value="F:calcium ion binding"/>
    <property type="evidence" value="ECO:0007669"/>
    <property type="project" value="InterPro"/>
</dbReference>
<evidence type="ECO:0000259" key="1">
    <source>
        <dbReference type="Pfam" id="PF01789"/>
    </source>
</evidence>
<organism evidence="2 3">
    <name type="scientific">Diacronema lutheri</name>
    <name type="common">Unicellular marine alga</name>
    <name type="synonym">Monochrysis lutheri</name>
    <dbReference type="NCBI Taxonomy" id="2081491"/>
    <lineage>
        <taxon>Eukaryota</taxon>
        <taxon>Haptista</taxon>
        <taxon>Haptophyta</taxon>
        <taxon>Pavlovophyceae</taxon>
        <taxon>Pavlovales</taxon>
        <taxon>Pavlovaceae</taxon>
        <taxon>Diacronema</taxon>
    </lineage>
</organism>
<dbReference type="GO" id="GO:0019898">
    <property type="term" value="C:extrinsic component of membrane"/>
    <property type="evidence" value="ECO:0007669"/>
    <property type="project" value="InterPro"/>
</dbReference>
<dbReference type="Proteomes" id="UP000751190">
    <property type="component" value="Unassembled WGS sequence"/>
</dbReference>
<gene>
    <name evidence="2" type="ORF">KFE25_001612</name>
</gene>
<dbReference type="Gene3D" id="3.40.1000.10">
    <property type="entry name" value="Mog1/PsbP, alpha/beta/alpha sandwich"/>
    <property type="match status" value="1"/>
</dbReference>
<keyword evidence="3" id="KW-1185">Reference proteome</keyword>
<evidence type="ECO:0000313" key="2">
    <source>
        <dbReference type="EMBL" id="KAG8462839.1"/>
    </source>
</evidence>
<dbReference type="OrthoDB" id="2013293at2759"/>
<protein>
    <recommendedName>
        <fullName evidence="1">PsbP C-terminal domain-containing protein</fullName>
    </recommendedName>
</protein>
<dbReference type="AlphaFoldDB" id="A0A8J5XE53"/>
<accession>A0A8J5XE53</accession>
<dbReference type="InterPro" id="IPR002683">
    <property type="entry name" value="PsbP_C"/>
</dbReference>
<name>A0A8J5XE53_DIALT</name>
<sequence length="202" mass="20966">MAVVVLFALSCSHSTTTTTRRSFVASSSALIALPRAVVAAPTSVYTDAASGVSFSYPSDWALDKKTLDRAQLPLVIVSKSGAGPSGTAPAYAFLAINSIRGDYMSLGSFGSPADVLATLVPPAGTPGVTSRVLASANKGKTYEFEYVLEFESGPTRHLRTAFGLSSSPTGADFLVTLTAQAEEPGYADVKAELDAIVASMRF</sequence>
<dbReference type="GO" id="GO:0015979">
    <property type="term" value="P:photosynthesis"/>
    <property type="evidence" value="ECO:0007669"/>
    <property type="project" value="InterPro"/>
</dbReference>
<comment type="caution">
    <text evidence="2">The sequence shown here is derived from an EMBL/GenBank/DDBJ whole genome shotgun (WGS) entry which is preliminary data.</text>
</comment>
<evidence type="ECO:0000313" key="3">
    <source>
        <dbReference type="Proteomes" id="UP000751190"/>
    </source>
</evidence>
<dbReference type="SUPFAM" id="SSF55724">
    <property type="entry name" value="Mog1p/PsbP-like"/>
    <property type="match status" value="1"/>
</dbReference>
<dbReference type="EMBL" id="JAGTXO010000018">
    <property type="protein sequence ID" value="KAG8462839.1"/>
    <property type="molecule type" value="Genomic_DNA"/>
</dbReference>
<dbReference type="GO" id="GO:0009523">
    <property type="term" value="C:photosystem II"/>
    <property type="evidence" value="ECO:0007669"/>
    <property type="project" value="InterPro"/>
</dbReference>
<feature type="domain" description="PsbP C-terminal" evidence="1">
    <location>
        <begin position="43"/>
        <end position="201"/>
    </location>
</feature>
<dbReference type="OMA" id="NDEHTMH"/>
<dbReference type="InterPro" id="IPR016123">
    <property type="entry name" value="Mog1/PsbP_a/b/a-sand"/>
</dbReference>